<dbReference type="InterPro" id="IPR003777">
    <property type="entry name" value="XdhC_CoxI"/>
</dbReference>
<dbReference type="Pfam" id="PF02625">
    <property type="entry name" value="XdhC_CoxI"/>
    <property type="match status" value="1"/>
</dbReference>
<reference evidence="4 5" key="1">
    <citation type="submission" date="2014-04" db="EMBL/GenBank/DDBJ databases">
        <title>Marinobacterium kochiensis sp. nov., isolated from sediment sample collected from Kochi backwaters in Kerala, India.</title>
        <authorList>
            <person name="Singh A."/>
            <person name="Pinnaka A.K."/>
        </authorList>
    </citation>
    <scope>NUCLEOTIDE SEQUENCE [LARGE SCALE GENOMIC DNA]</scope>
    <source>
        <strain evidence="4 5">AK27</strain>
    </source>
</reference>
<dbReference type="PANTHER" id="PTHR30388:SF6">
    <property type="entry name" value="XANTHINE DEHYDROGENASE SUBUNIT A-RELATED"/>
    <property type="match status" value="1"/>
</dbReference>
<dbReference type="InterPro" id="IPR036291">
    <property type="entry name" value="NAD(P)-bd_dom_sf"/>
</dbReference>
<dbReference type="InterPro" id="IPR052698">
    <property type="entry name" value="MoCofactor_Util/Proc"/>
</dbReference>
<proteinExistence type="predicted"/>
<dbReference type="InterPro" id="IPR014308">
    <property type="entry name" value="Xanthine_DH_XdhC"/>
</dbReference>
<dbReference type="EMBL" id="JMQN01000059">
    <property type="protein sequence ID" value="KEA61819.1"/>
    <property type="molecule type" value="Genomic_DNA"/>
</dbReference>
<organism evidence="4 5">
    <name type="scientific">Marinobacterium lacunae</name>
    <dbReference type="NCBI Taxonomy" id="1232683"/>
    <lineage>
        <taxon>Bacteria</taxon>
        <taxon>Pseudomonadati</taxon>
        <taxon>Pseudomonadota</taxon>
        <taxon>Gammaproteobacteria</taxon>
        <taxon>Oceanospirillales</taxon>
        <taxon>Oceanospirillaceae</taxon>
        <taxon>Marinobacterium</taxon>
    </lineage>
</organism>
<feature type="domain" description="XdhC- CoxI" evidence="2">
    <location>
        <begin position="14"/>
        <end position="70"/>
    </location>
</feature>
<name>A0A081FTG4_9GAMM</name>
<dbReference type="PANTHER" id="PTHR30388">
    <property type="entry name" value="ALDEHYDE OXIDOREDUCTASE MOLYBDENUM COFACTOR ASSEMBLY PROTEIN"/>
    <property type="match status" value="1"/>
</dbReference>
<dbReference type="InterPro" id="IPR027051">
    <property type="entry name" value="XdhC_Rossmann_dom"/>
</dbReference>
<evidence type="ECO:0000259" key="2">
    <source>
        <dbReference type="Pfam" id="PF02625"/>
    </source>
</evidence>
<feature type="region of interest" description="Disordered" evidence="1">
    <location>
        <begin position="276"/>
        <end position="295"/>
    </location>
</feature>
<dbReference type="Pfam" id="PF13478">
    <property type="entry name" value="XdhC_C"/>
    <property type="match status" value="1"/>
</dbReference>
<dbReference type="eggNOG" id="COG1975">
    <property type="taxonomic scope" value="Bacteria"/>
</dbReference>
<evidence type="ECO:0000313" key="5">
    <source>
        <dbReference type="Proteomes" id="UP000028252"/>
    </source>
</evidence>
<dbReference type="PATRIC" id="fig|1232683.4.peg.3902"/>
<dbReference type="Gene3D" id="3.40.50.720">
    <property type="entry name" value="NAD(P)-binding Rossmann-like Domain"/>
    <property type="match status" value="1"/>
</dbReference>
<sequence>MTSWGQALANLQCRGDAYVLVTLIGTRGSTPRESGSKMIVTEDDCFDTIGGGHLEFKVIAHARRLLCDTHDSQSLEQYPLGAGLGQCCGGQVSVLFEHFTARGKRLLVFGAGHVAKALVPILAELPLRVRWIDNRPEQLPVRPPEGIETCLNDDPVEELERAASGAWVLILTHNHQLDYELVEAALKRGDIGYLGVIGSQTKARRFRQRLEHRGFPPDQIAHMICPVGLPQASGKRPMEVAVSIAAQLIERYQAQAPENPKRTGVDWKALNSLLGSRADSPEVSNPQSARSRDDT</sequence>
<comment type="caution">
    <text evidence="4">The sequence shown here is derived from an EMBL/GenBank/DDBJ whole genome shotgun (WGS) entry which is preliminary data.</text>
</comment>
<feature type="domain" description="XdhC Rossmann" evidence="3">
    <location>
        <begin position="106"/>
        <end position="248"/>
    </location>
</feature>
<dbReference type="SUPFAM" id="SSF51735">
    <property type="entry name" value="NAD(P)-binding Rossmann-fold domains"/>
    <property type="match status" value="1"/>
</dbReference>
<dbReference type="OrthoDB" id="61481at2"/>
<keyword evidence="5" id="KW-1185">Reference proteome</keyword>
<protein>
    <submittedName>
        <fullName evidence="4">XdhC protein (Assists in molybdopterin insertion into xanthine dehydrogenase)</fullName>
    </submittedName>
</protein>
<dbReference type="AlphaFoldDB" id="A0A081FTG4"/>
<evidence type="ECO:0000259" key="3">
    <source>
        <dbReference type="Pfam" id="PF13478"/>
    </source>
</evidence>
<evidence type="ECO:0000313" key="4">
    <source>
        <dbReference type="EMBL" id="KEA61819.1"/>
    </source>
</evidence>
<dbReference type="Proteomes" id="UP000028252">
    <property type="component" value="Unassembled WGS sequence"/>
</dbReference>
<dbReference type="STRING" id="1232683.ADIMK_3966"/>
<gene>
    <name evidence="4" type="ORF">ADIMK_3966</name>
</gene>
<evidence type="ECO:0000256" key="1">
    <source>
        <dbReference type="SAM" id="MobiDB-lite"/>
    </source>
</evidence>
<dbReference type="NCBIfam" id="TIGR02964">
    <property type="entry name" value="xanthine_xdhC"/>
    <property type="match status" value="1"/>
</dbReference>
<accession>A0A081FTG4</accession>
<dbReference type="RefSeq" id="WP_036191888.1">
    <property type="nucleotide sequence ID" value="NZ_JMQN01000059.1"/>
</dbReference>